<evidence type="ECO:0000313" key="2">
    <source>
        <dbReference type="Proteomes" id="UP000789396"/>
    </source>
</evidence>
<name>A0A9N9JL19_9GLOM</name>
<feature type="non-terminal residue" evidence="1">
    <location>
        <position position="1"/>
    </location>
</feature>
<accession>A0A9N9JL19</accession>
<dbReference type="OrthoDB" id="2414197at2759"/>
<comment type="caution">
    <text evidence="1">The sequence shown here is derived from an EMBL/GenBank/DDBJ whole genome shotgun (WGS) entry which is preliminary data.</text>
</comment>
<proteinExistence type="predicted"/>
<dbReference type="EMBL" id="CAJVPZ010055460">
    <property type="protein sequence ID" value="CAG8784534.1"/>
    <property type="molecule type" value="Genomic_DNA"/>
</dbReference>
<keyword evidence="2" id="KW-1185">Reference proteome</keyword>
<evidence type="ECO:0000313" key="1">
    <source>
        <dbReference type="EMBL" id="CAG8784534.1"/>
    </source>
</evidence>
<feature type="non-terminal residue" evidence="1">
    <location>
        <position position="71"/>
    </location>
</feature>
<protein>
    <submittedName>
        <fullName evidence="1">7718_t:CDS:1</fullName>
    </submittedName>
</protein>
<organism evidence="1 2">
    <name type="scientific">Racocetra fulgida</name>
    <dbReference type="NCBI Taxonomy" id="60492"/>
    <lineage>
        <taxon>Eukaryota</taxon>
        <taxon>Fungi</taxon>
        <taxon>Fungi incertae sedis</taxon>
        <taxon>Mucoromycota</taxon>
        <taxon>Glomeromycotina</taxon>
        <taxon>Glomeromycetes</taxon>
        <taxon>Diversisporales</taxon>
        <taxon>Gigasporaceae</taxon>
        <taxon>Racocetra</taxon>
    </lineage>
</organism>
<dbReference type="AlphaFoldDB" id="A0A9N9JL19"/>
<sequence length="71" mass="8421">ESFKSGIRKRWVEWISNSEREYTKSGNHKKATYELICKWVSETWKEISQKLLIKLFEASGLTLNPDRSEND</sequence>
<gene>
    <name evidence="1" type="ORF">RFULGI_LOCUS16116</name>
</gene>
<reference evidence="1" key="1">
    <citation type="submission" date="2021-06" db="EMBL/GenBank/DDBJ databases">
        <authorList>
            <person name="Kallberg Y."/>
            <person name="Tangrot J."/>
            <person name="Rosling A."/>
        </authorList>
    </citation>
    <scope>NUCLEOTIDE SEQUENCE</scope>
    <source>
        <strain evidence="1">IN212</strain>
    </source>
</reference>
<dbReference type="Proteomes" id="UP000789396">
    <property type="component" value="Unassembled WGS sequence"/>
</dbReference>